<evidence type="ECO:0000313" key="2">
    <source>
        <dbReference type="EMBL" id="CAF1104352.1"/>
    </source>
</evidence>
<evidence type="ECO:0000313" key="3">
    <source>
        <dbReference type="EMBL" id="CAF3671709.1"/>
    </source>
</evidence>
<reference evidence="2" key="1">
    <citation type="submission" date="2021-02" db="EMBL/GenBank/DDBJ databases">
        <authorList>
            <person name="Nowell W R."/>
        </authorList>
    </citation>
    <scope>NUCLEOTIDE SEQUENCE</scope>
</reference>
<comment type="caution">
    <text evidence="2">The sequence shown here is derived from an EMBL/GenBank/DDBJ whole genome shotgun (WGS) entry which is preliminary data.</text>
</comment>
<gene>
    <name evidence="2" type="ORF">GPM918_LOCUS18910</name>
    <name evidence="1" type="ORF">OVA965_LOCUS9034</name>
    <name evidence="4" type="ORF">SRO942_LOCUS18907</name>
    <name evidence="3" type="ORF">TMI583_LOCUS9030</name>
</gene>
<evidence type="ECO:0000313" key="4">
    <source>
        <dbReference type="EMBL" id="CAF3869064.1"/>
    </source>
</evidence>
<dbReference type="EMBL" id="CAJOBA010003135">
    <property type="protein sequence ID" value="CAF3671709.1"/>
    <property type="molecule type" value="Genomic_DNA"/>
</dbReference>
<dbReference type="Proteomes" id="UP000663829">
    <property type="component" value="Unassembled WGS sequence"/>
</dbReference>
<organism evidence="2 5">
    <name type="scientific">Didymodactylos carnosus</name>
    <dbReference type="NCBI Taxonomy" id="1234261"/>
    <lineage>
        <taxon>Eukaryota</taxon>
        <taxon>Metazoa</taxon>
        <taxon>Spiralia</taxon>
        <taxon>Gnathifera</taxon>
        <taxon>Rotifera</taxon>
        <taxon>Eurotatoria</taxon>
        <taxon>Bdelloidea</taxon>
        <taxon>Philodinida</taxon>
        <taxon>Philodinidae</taxon>
        <taxon>Didymodactylos</taxon>
    </lineage>
</organism>
<dbReference type="Proteomes" id="UP000682733">
    <property type="component" value="Unassembled WGS sequence"/>
</dbReference>
<dbReference type="Proteomes" id="UP000681722">
    <property type="component" value="Unassembled WGS sequence"/>
</dbReference>
<dbReference type="Proteomes" id="UP000677228">
    <property type="component" value="Unassembled WGS sequence"/>
</dbReference>
<name>A0A814PCG9_9BILA</name>
<evidence type="ECO:0000313" key="1">
    <source>
        <dbReference type="EMBL" id="CAF0889197.1"/>
    </source>
</evidence>
<dbReference type="AlphaFoldDB" id="A0A814PCG9"/>
<sequence>MFGDVEARTQYLGKEQKDMKETPRIFAKNDCDRQYRKYDHLLNYIASGRHQRKRDRMSLISRSKLFQYVVDKIPEYGRRLFLAGGS</sequence>
<dbReference type="EMBL" id="CAJNOK010003134">
    <property type="protein sequence ID" value="CAF0889197.1"/>
    <property type="molecule type" value="Genomic_DNA"/>
</dbReference>
<dbReference type="EMBL" id="CAJNOQ010005591">
    <property type="protein sequence ID" value="CAF1104352.1"/>
    <property type="molecule type" value="Genomic_DNA"/>
</dbReference>
<evidence type="ECO:0000313" key="5">
    <source>
        <dbReference type="Proteomes" id="UP000663829"/>
    </source>
</evidence>
<accession>A0A814PCG9</accession>
<protein>
    <submittedName>
        <fullName evidence="2">Uncharacterized protein</fullName>
    </submittedName>
</protein>
<keyword evidence="5" id="KW-1185">Reference proteome</keyword>
<dbReference type="EMBL" id="CAJOBC010005591">
    <property type="protein sequence ID" value="CAF3869064.1"/>
    <property type="molecule type" value="Genomic_DNA"/>
</dbReference>
<proteinExistence type="predicted"/>